<feature type="region of interest" description="Disordered" evidence="1">
    <location>
        <begin position="1"/>
        <end position="20"/>
    </location>
</feature>
<name>A0A7D9LD77_PARCT</name>
<reference evidence="2" key="1">
    <citation type="submission" date="2020-04" db="EMBL/GenBank/DDBJ databases">
        <authorList>
            <person name="Alioto T."/>
            <person name="Alioto T."/>
            <person name="Gomez Garrido J."/>
        </authorList>
    </citation>
    <scope>NUCLEOTIDE SEQUENCE</scope>
    <source>
        <strain evidence="2">A484AB</strain>
    </source>
</reference>
<proteinExistence type="predicted"/>
<feature type="compositionally biased region" description="Polar residues" evidence="1">
    <location>
        <begin position="1"/>
        <end position="11"/>
    </location>
</feature>
<evidence type="ECO:0000313" key="2">
    <source>
        <dbReference type="EMBL" id="CAB4032400.1"/>
    </source>
</evidence>
<feature type="compositionally biased region" description="Polar residues" evidence="1">
    <location>
        <begin position="57"/>
        <end position="76"/>
    </location>
</feature>
<gene>
    <name evidence="2" type="ORF">PACLA_8A046508</name>
</gene>
<keyword evidence="3" id="KW-1185">Reference proteome</keyword>
<protein>
    <submittedName>
        <fullName evidence="2">Uncharacterized protein</fullName>
    </submittedName>
</protein>
<feature type="region of interest" description="Disordered" evidence="1">
    <location>
        <begin position="47"/>
        <end position="95"/>
    </location>
</feature>
<evidence type="ECO:0000313" key="3">
    <source>
        <dbReference type="Proteomes" id="UP001152795"/>
    </source>
</evidence>
<dbReference type="EMBL" id="CACRXK020018369">
    <property type="protein sequence ID" value="CAB4032400.1"/>
    <property type="molecule type" value="Genomic_DNA"/>
</dbReference>
<feature type="compositionally biased region" description="Basic and acidic residues" evidence="1">
    <location>
        <begin position="164"/>
        <end position="178"/>
    </location>
</feature>
<comment type="caution">
    <text evidence="2">The sequence shown here is derived from an EMBL/GenBank/DDBJ whole genome shotgun (WGS) entry which is preliminary data.</text>
</comment>
<feature type="region of interest" description="Disordered" evidence="1">
    <location>
        <begin position="164"/>
        <end position="183"/>
    </location>
</feature>
<dbReference type="Proteomes" id="UP001152795">
    <property type="component" value="Unassembled WGS sequence"/>
</dbReference>
<sequence length="197" mass="22385">MALRTSGQQQDLPGEETDQGVEAVNSIQNVHLADHESKKEEYTLNIESKQERLGNGETASVLTSLRSQETSPQSPVMSKKSSNVKQKQKEAKEASERLIQMENEHRVKELEIQKLTAELQLTKQRTDDARKVAALNKSRAEEAERRSQVSDNDTVQNFLINRHIEKHSELPNENKEQRQTFSPIRLKGVDLPIFSGQ</sequence>
<organism evidence="2 3">
    <name type="scientific">Paramuricea clavata</name>
    <name type="common">Red gorgonian</name>
    <name type="synonym">Violescent sea-whip</name>
    <dbReference type="NCBI Taxonomy" id="317549"/>
    <lineage>
        <taxon>Eukaryota</taxon>
        <taxon>Metazoa</taxon>
        <taxon>Cnidaria</taxon>
        <taxon>Anthozoa</taxon>
        <taxon>Octocorallia</taxon>
        <taxon>Malacalcyonacea</taxon>
        <taxon>Plexauridae</taxon>
        <taxon>Paramuricea</taxon>
    </lineage>
</organism>
<dbReference type="AlphaFoldDB" id="A0A7D9LD77"/>
<accession>A0A7D9LD77</accession>
<evidence type="ECO:0000256" key="1">
    <source>
        <dbReference type="SAM" id="MobiDB-lite"/>
    </source>
</evidence>